<keyword evidence="4" id="KW-1185">Reference proteome</keyword>
<gene>
    <name evidence="3" type="ORF">NZH93_46490</name>
</gene>
<dbReference type="AlphaFoldDB" id="A0A9X2VWR1"/>
<reference evidence="3" key="1">
    <citation type="submission" date="2022-08" db="EMBL/GenBank/DDBJ databases">
        <authorList>
            <person name="Tistechok S."/>
            <person name="Samborskyy M."/>
            <person name="Roman I."/>
        </authorList>
    </citation>
    <scope>NUCLEOTIDE SEQUENCE</scope>
    <source>
        <strain evidence="3">DSM 103496</strain>
    </source>
</reference>
<evidence type="ECO:0000256" key="2">
    <source>
        <dbReference type="SAM" id="SignalP"/>
    </source>
</evidence>
<dbReference type="InterPro" id="IPR024520">
    <property type="entry name" value="DUF3558"/>
</dbReference>
<dbReference type="RefSeq" id="WP_259629773.1">
    <property type="nucleotide sequence ID" value="NZ_JANYMP010000044.1"/>
</dbReference>
<name>A0A9X2VWR1_9PSEU</name>
<dbReference type="Pfam" id="PF12079">
    <property type="entry name" value="DUF3558"/>
    <property type="match status" value="1"/>
</dbReference>
<comment type="caution">
    <text evidence="3">The sequence shown here is derived from an EMBL/GenBank/DDBJ whole genome shotgun (WGS) entry which is preliminary data.</text>
</comment>
<evidence type="ECO:0000313" key="4">
    <source>
        <dbReference type="Proteomes" id="UP001141259"/>
    </source>
</evidence>
<organism evidence="3 4">
    <name type="scientific">Umezawaea endophytica</name>
    <dbReference type="NCBI Taxonomy" id="1654476"/>
    <lineage>
        <taxon>Bacteria</taxon>
        <taxon>Bacillati</taxon>
        <taxon>Actinomycetota</taxon>
        <taxon>Actinomycetes</taxon>
        <taxon>Pseudonocardiales</taxon>
        <taxon>Pseudonocardiaceae</taxon>
        <taxon>Umezawaea</taxon>
    </lineage>
</organism>
<feature type="chain" id="PRO_5040787774" evidence="2">
    <location>
        <begin position="24"/>
        <end position="198"/>
    </location>
</feature>
<proteinExistence type="predicted"/>
<evidence type="ECO:0000313" key="3">
    <source>
        <dbReference type="EMBL" id="MCS7484326.1"/>
    </source>
</evidence>
<accession>A0A9X2VWR1</accession>
<keyword evidence="2" id="KW-0732">Signal</keyword>
<sequence length="198" mass="20989">MRRLLPFALALQALILVGCSTPTQPTADHGSSSAPPSDPTTTTTTVSQLPRPREVKLNGLDPCTILSEEQRAQLSLDHAPNAYVDATFGESKVCSFRSGISGNVMRLALVTVEGVGVWLSENAQVEPEFTTIGGFPAMVIRTPGLDDVCNVEVDVAEGQFLDVMFRDGGNEKKATQDTLCAGARTAAEAALSGLLEQR</sequence>
<feature type="compositionally biased region" description="Low complexity" evidence="1">
    <location>
        <begin position="31"/>
        <end position="49"/>
    </location>
</feature>
<feature type="region of interest" description="Disordered" evidence="1">
    <location>
        <begin position="24"/>
        <end position="49"/>
    </location>
</feature>
<evidence type="ECO:0000256" key="1">
    <source>
        <dbReference type="SAM" id="MobiDB-lite"/>
    </source>
</evidence>
<feature type="signal peptide" evidence="2">
    <location>
        <begin position="1"/>
        <end position="23"/>
    </location>
</feature>
<dbReference type="PROSITE" id="PS51257">
    <property type="entry name" value="PROKAR_LIPOPROTEIN"/>
    <property type="match status" value="1"/>
</dbReference>
<dbReference type="Proteomes" id="UP001141259">
    <property type="component" value="Unassembled WGS sequence"/>
</dbReference>
<protein>
    <submittedName>
        <fullName evidence="3">DUF3558 domain-containing protein</fullName>
    </submittedName>
</protein>
<dbReference type="EMBL" id="JANYMP010000044">
    <property type="protein sequence ID" value="MCS7484326.1"/>
    <property type="molecule type" value="Genomic_DNA"/>
</dbReference>